<comment type="caution">
    <text evidence="3">The sequence shown here is derived from an EMBL/GenBank/DDBJ whole genome shotgun (WGS) entry which is preliminary data.</text>
</comment>
<gene>
    <name evidence="3" type="ORF">Aco04nite_68720</name>
</gene>
<dbReference type="Gene3D" id="3.90.50.10">
    <property type="entry name" value="Photosynthetic Reaction Center, subunit H, domain 2"/>
    <property type="match status" value="1"/>
</dbReference>
<feature type="domain" description="PRC-barrel" evidence="2">
    <location>
        <begin position="49"/>
        <end position="108"/>
    </location>
</feature>
<protein>
    <recommendedName>
        <fullName evidence="2">PRC-barrel domain-containing protein</fullName>
    </recommendedName>
</protein>
<feature type="region of interest" description="Disordered" evidence="1">
    <location>
        <begin position="1"/>
        <end position="38"/>
    </location>
</feature>
<evidence type="ECO:0000313" key="4">
    <source>
        <dbReference type="Proteomes" id="UP000680865"/>
    </source>
</evidence>
<dbReference type="SUPFAM" id="SSF50346">
    <property type="entry name" value="PRC-barrel domain"/>
    <property type="match status" value="1"/>
</dbReference>
<dbReference type="InterPro" id="IPR027275">
    <property type="entry name" value="PRC-brl_dom"/>
</dbReference>
<evidence type="ECO:0000313" key="3">
    <source>
        <dbReference type="EMBL" id="GIM80065.1"/>
    </source>
</evidence>
<evidence type="ECO:0000256" key="1">
    <source>
        <dbReference type="SAM" id="MobiDB-lite"/>
    </source>
</evidence>
<organism evidence="3 4">
    <name type="scientific">Winogradskya consettensis</name>
    <dbReference type="NCBI Taxonomy" id="113560"/>
    <lineage>
        <taxon>Bacteria</taxon>
        <taxon>Bacillati</taxon>
        <taxon>Actinomycetota</taxon>
        <taxon>Actinomycetes</taxon>
        <taxon>Micromonosporales</taxon>
        <taxon>Micromonosporaceae</taxon>
        <taxon>Winogradskya</taxon>
    </lineage>
</organism>
<dbReference type="Proteomes" id="UP000680865">
    <property type="component" value="Unassembled WGS sequence"/>
</dbReference>
<dbReference type="InterPro" id="IPR011033">
    <property type="entry name" value="PRC_barrel-like_sf"/>
</dbReference>
<dbReference type="Pfam" id="PF05239">
    <property type="entry name" value="PRC"/>
    <property type="match status" value="1"/>
</dbReference>
<feature type="compositionally biased region" description="Polar residues" evidence="1">
    <location>
        <begin position="16"/>
        <end position="26"/>
    </location>
</feature>
<name>A0A919VZ50_9ACTN</name>
<reference evidence="3" key="1">
    <citation type="submission" date="2021-03" db="EMBL/GenBank/DDBJ databases">
        <title>Whole genome shotgun sequence of Actinoplanes consettensis NBRC 14913.</title>
        <authorList>
            <person name="Komaki H."/>
            <person name="Tamura T."/>
        </authorList>
    </citation>
    <scope>NUCLEOTIDE SEQUENCE</scope>
    <source>
        <strain evidence="3">NBRC 14913</strain>
    </source>
</reference>
<dbReference type="InterPro" id="IPR014747">
    <property type="entry name" value="Bac_photo_RC_H_C"/>
</dbReference>
<sequence>MPEHGRRGCGEASEETMGSGSVTMTRLSDAGRPAARPVRDVRRHRVMDDVRGRRVIDRAGTVLGTVEDLLINTEDHRFRLISVEHGGVIGFGATPSLIPVETVDEVTASEIRIGRSSAQVADAPLYDPSTMDIADFCDDLYGYYGCRTSRTAVAA</sequence>
<dbReference type="GO" id="GO:0019684">
    <property type="term" value="P:photosynthesis, light reaction"/>
    <property type="evidence" value="ECO:0007669"/>
    <property type="project" value="InterPro"/>
</dbReference>
<dbReference type="GO" id="GO:0030077">
    <property type="term" value="C:plasma membrane light-harvesting complex"/>
    <property type="evidence" value="ECO:0007669"/>
    <property type="project" value="InterPro"/>
</dbReference>
<accession>A0A919VZ50</accession>
<keyword evidence="4" id="KW-1185">Reference proteome</keyword>
<proteinExistence type="predicted"/>
<evidence type="ECO:0000259" key="2">
    <source>
        <dbReference type="Pfam" id="PF05239"/>
    </source>
</evidence>
<dbReference type="AlphaFoldDB" id="A0A919VZ50"/>
<dbReference type="EMBL" id="BOQP01000041">
    <property type="protein sequence ID" value="GIM80065.1"/>
    <property type="molecule type" value="Genomic_DNA"/>
</dbReference>